<dbReference type="InterPro" id="IPR050593">
    <property type="entry name" value="LovG"/>
</dbReference>
<evidence type="ECO:0000259" key="2">
    <source>
        <dbReference type="Pfam" id="PF03959"/>
    </source>
</evidence>
<dbReference type="Gene3D" id="3.40.50.1820">
    <property type="entry name" value="alpha/beta hydrolase"/>
    <property type="match status" value="1"/>
</dbReference>
<keyword evidence="1" id="KW-0378">Hydrolase</keyword>
<evidence type="ECO:0000256" key="1">
    <source>
        <dbReference type="ARBA" id="ARBA00022801"/>
    </source>
</evidence>
<dbReference type="PANTHER" id="PTHR48070">
    <property type="entry name" value="ESTERASE OVCA2"/>
    <property type="match status" value="1"/>
</dbReference>
<organism evidence="3 4">
    <name type="scientific">Aureobasidium subglaciale (strain EXF-2481)</name>
    <name type="common">Aureobasidium pullulans var. subglaciale</name>
    <dbReference type="NCBI Taxonomy" id="1043005"/>
    <lineage>
        <taxon>Eukaryota</taxon>
        <taxon>Fungi</taxon>
        <taxon>Dikarya</taxon>
        <taxon>Ascomycota</taxon>
        <taxon>Pezizomycotina</taxon>
        <taxon>Dothideomycetes</taxon>
        <taxon>Dothideomycetidae</taxon>
        <taxon>Dothideales</taxon>
        <taxon>Saccotheciaceae</taxon>
        <taxon>Aureobasidium</taxon>
    </lineage>
</organism>
<dbReference type="GO" id="GO:0019748">
    <property type="term" value="P:secondary metabolic process"/>
    <property type="evidence" value="ECO:0007669"/>
    <property type="project" value="TreeGrafter"/>
</dbReference>
<dbReference type="PANTHER" id="PTHR48070:SF7">
    <property type="entry name" value="SERINE HYDROLASE FSH DOMAIN-CONTAINING PROTEIN-RELATED"/>
    <property type="match status" value="1"/>
</dbReference>
<gene>
    <name evidence="3" type="ORF">AUEXF2481DRAFT_45311</name>
</gene>
<reference evidence="3 4" key="1">
    <citation type="journal article" date="2014" name="BMC Genomics">
        <title>Genome sequencing of four Aureobasidium pullulans varieties: biotechnological potential, stress tolerance, and description of new species.</title>
        <authorList>
            <person name="Gostin Ar C."/>
            <person name="Ohm R.A."/>
            <person name="Kogej T."/>
            <person name="Sonjak S."/>
            <person name="Turk M."/>
            <person name="Zajc J."/>
            <person name="Zalar P."/>
            <person name="Grube M."/>
            <person name="Sun H."/>
            <person name="Han J."/>
            <person name="Sharma A."/>
            <person name="Chiniquy J."/>
            <person name="Ngan C.Y."/>
            <person name="Lipzen A."/>
            <person name="Barry K."/>
            <person name="Grigoriev I.V."/>
            <person name="Gunde-Cimerman N."/>
        </authorList>
    </citation>
    <scope>NUCLEOTIDE SEQUENCE [LARGE SCALE GENOMIC DNA]</scope>
    <source>
        <strain evidence="3 4">EXF-2481</strain>
    </source>
</reference>
<dbReference type="OrthoDB" id="2094269at2759"/>
<dbReference type="Pfam" id="PF03959">
    <property type="entry name" value="FSH1"/>
    <property type="match status" value="1"/>
</dbReference>
<dbReference type="RefSeq" id="XP_013338705.1">
    <property type="nucleotide sequence ID" value="XM_013483251.1"/>
</dbReference>
<sequence>MADNSGRDQVRRVKVLCLHGKGTSAAILEAQTARLRHCIQDSDTGLDVTFDFVNAPFRSEPAPPVDHFYPGPFFSFYTSSTTRSLGASHAWLLDLIERQGPYDGVIGFSQGCALVGSLLLRVQRVHADQALHKSSWPEALFKFAIFICGGLPLSFLEQQGYNVSEEAKILDEQSAQALTRQASWSAFLEKGTARWKNDNTDEKVTFDRNSCVVSSVGQLLVSTTISGLDCDQMVPEHLIQIPTVHIYGARDPRMLASLQLARFCRSDRRKVYGHKQGGEWNDGSTINLGAERVYDRLRRSACYLSRQLGASLLVDSRLRAVTIYISII</sequence>
<dbReference type="GeneID" id="25367904"/>
<dbReference type="AlphaFoldDB" id="A0A074Y2T4"/>
<dbReference type="Proteomes" id="UP000030641">
    <property type="component" value="Unassembled WGS sequence"/>
</dbReference>
<accession>A0A074Y2T4</accession>
<dbReference type="GO" id="GO:0005634">
    <property type="term" value="C:nucleus"/>
    <property type="evidence" value="ECO:0007669"/>
    <property type="project" value="TreeGrafter"/>
</dbReference>
<protein>
    <recommendedName>
        <fullName evidence="2">Serine hydrolase domain-containing protein</fullName>
    </recommendedName>
</protein>
<dbReference type="InterPro" id="IPR005645">
    <property type="entry name" value="FSH-like_dom"/>
</dbReference>
<dbReference type="HOGENOM" id="CLU_051938_4_1_1"/>
<proteinExistence type="predicted"/>
<name>A0A074Y2T4_AURSE</name>
<dbReference type="GO" id="GO:0005737">
    <property type="term" value="C:cytoplasm"/>
    <property type="evidence" value="ECO:0007669"/>
    <property type="project" value="TreeGrafter"/>
</dbReference>
<dbReference type="InParanoid" id="A0A074Y2T4"/>
<feature type="domain" description="Serine hydrolase" evidence="2">
    <location>
        <begin position="12"/>
        <end position="277"/>
    </location>
</feature>
<dbReference type="EMBL" id="KL584797">
    <property type="protein sequence ID" value="KEQ90229.1"/>
    <property type="molecule type" value="Genomic_DNA"/>
</dbReference>
<evidence type="ECO:0000313" key="4">
    <source>
        <dbReference type="Proteomes" id="UP000030641"/>
    </source>
</evidence>
<evidence type="ECO:0000313" key="3">
    <source>
        <dbReference type="EMBL" id="KEQ90229.1"/>
    </source>
</evidence>
<dbReference type="SUPFAM" id="SSF53474">
    <property type="entry name" value="alpha/beta-Hydrolases"/>
    <property type="match status" value="1"/>
</dbReference>
<keyword evidence="4" id="KW-1185">Reference proteome</keyword>
<dbReference type="GO" id="GO:0016787">
    <property type="term" value="F:hydrolase activity"/>
    <property type="evidence" value="ECO:0007669"/>
    <property type="project" value="UniProtKB-KW"/>
</dbReference>
<dbReference type="InterPro" id="IPR029058">
    <property type="entry name" value="AB_hydrolase_fold"/>
</dbReference>
<dbReference type="OMA" id="LMFSQGC"/>